<accession>A0A0C3BD91</accession>
<evidence type="ECO:0000313" key="6">
    <source>
        <dbReference type="EMBL" id="KIM75252.1"/>
    </source>
</evidence>
<dbReference type="Pfam" id="PF01753">
    <property type="entry name" value="zf-MYND"/>
    <property type="match status" value="1"/>
</dbReference>
<gene>
    <name evidence="6" type="ORF">PILCRDRAFT_13796</name>
</gene>
<dbReference type="PROSITE" id="PS50865">
    <property type="entry name" value="ZF_MYND_2"/>
    <property type="match status" value="1"/>
</dbReference>
<evidence type="ECO:0000256" key="4">
    <source>
        <dbReference type="PROSITE-ProRule" id="PRU00134"/>
    </source>
</evidence>
<organism evidence="6 7">
    <name type="scientific">Piloderma croceum (strain F 1598)</name>
    <dbReference type="NCBI Taxonomy" id="765440"/>
    <lineage>
        <taxon>Eukaryota</taxon>
        <taxon>Fungi</taxon>
        <taxon>Dikarya</taxon>
        <taxon>Basidiomycota</taxon>
        <taxon>Agaricomycotina</taxon>
        <taxon>Agaricomycetes</taxon>
        <taxon>Agaricomycetidae</taxon>
        <taxon>Atheliales</taxon>
        <taxon>Atheliaceae</taxon>
        <taxon>Piloderma</taxon>
    </lineage>
</organism>
<dbReference type="EMBL" id="KN833049">
    <property type="protein sequence ID" value="KIM75252.1"/>
    <property type="molecule type" value="Genomic_DNA"/>
</dbReference>
<evidence type="ECO:0000256" key="2">
    <source>
        <dbReference type="ARBA" id="ARBA00022771"/>
    </source>
</evidence>
<dbReference type="HOGENOM" id="CLU_039543_0_0_1"/>
<dbReference type="Gene3D" id="6.10.140.2220">
    <property type="match status" value="1"/>
</dbReference>
<dbReference type="InterPro" id="IPR002893">
    <property type="entry name" value="Znf_MYND"/>
</dbReference>
<evidence type="ECO:0000256" key="1">
    <source>
        <dbReference type="ARBA" id="ARBA00022723"/>
    </source>
</evidence>
<keyword evidence="1" id="KW-0479">Metal-binding</keyword>
<dbReference type="InParanoid" id="A0A0C3BD91"/>
<evidence type="ECO:0000313" key="7">
    <source>
        <dbReference type="Proteomes" id="UP000054166"/>
    </source>
</evidence>
<reference evidence="6 7" key="1">
    <citation type="submission" date="2014-04" db="EMBL/GenBank/DDBJ databases">
        <authorList>
            <consortium name="DOE Joint Genome Institute"/>
            <person name="Kuo A."/>
            <person name="Tarkka M."/>
            <person name="Buscot F."/>
            <person name="Kohler A."/>
            <person name="Nagy L.G."/>
            <person name="Floudas D."/>
            <person name="Copeland A."/>
            <person name="Barry K.W."/>
            <person name="Cichocki N."/>
            <person name="Veneault-Fourrey C."/>
            <person name="LaButti K."/>
            <person name="Lindquist E.A."/>
            <person name="Lipzen A."/>
            <person name="Lundell T."/>
            <person name="Morin E."/>
            <person name="Murat C."/>
            <person name="Sun H."/>
            <person name="Tunlid A."/>
            <person name="Henrissat B."/>
            <person name="Grigoriev I.V."/>
            <person name="Hibbett D.S."/>
            <person name="Martin F."/>
            <person name="Nordberg H.P."/>
            <person name="Cantor M.N."/>
            <person name="Hua S.X."/>
        </authorList>
    </citation>
    <scope>NUCLEOTIDE SEQUENCE [LARGE SCALE GENOMIC DNA]</scope>
    <source>
        <strain evidence="6 7">F 1598</strain>
    </source>
</reference>
<dbReference type="OrthoDB" id="5231159at2759"/>
<keyword evidence="7" id="KW-1185">Reference proteome</keyword>
<name>A0A0C3BD91_PILCF</name>
<keyword evidence="3" id="KW-0862">Zinc</keyword>
<dbReference type="SUPFAM" id="SSF144232">
    <property type="entry name" value="HIT/MYND zinc finger-like"/>
    <property type="match status" value="1"/>
</dbReference>
<dbReference type="GO" id="GO:0008270">
    <property type="term" value="F:zinc ion binding"/>
    <property type="evidence" value="ECO:0007669"/>
    <property type="project" value="UniProtKB-KW"/>
</dbReference>
<dbReference type="Proteomes" id="UP000054166">
    <property type="component" value="Unassembled WGS sequence"/>
</dbReference>
<dbReference type="AlphaFoldDB" id="A0A0C3BD91"/>
<protein>
    <recommendedName>
        <fullName evidence="5">MYND-type domain-containing protein</fullName>
    </recommendedName>
</protein>
<sequence length="505" mass="56932">MESKLPEATDNLNDSGLSIWARKLNLTSFRADPWGWNKEWEIALRTLSFSKDVYPVMGSFITRLDPTKLSGHLDSELQRVSNLQNVIGKVCDVMEKGHLATAWLVLPTGGRKRHLLKGMDDACKHASLQQDSRALCPDITISAMLKQRGRVFVDFLDAYLKGKKDAGEHTPYLLPTEGWETPVESIPQSGASAESIVALLACYRNEFISQFMFYALKSILHDLTCGSARMDPVTHFMEMEVSLQPRIKTLPSMRDKPVIRCENCTKRPEEIGRNVKFMLCSVCTSKLDFMVHYCSRACQKDDWREHKKHCGKSKVSKKLPGTVNDPFWIFPEMSDHLRHIPMSAAEKQVTSIGFGNPNTAPAYSPALQRQVSLITADKYADYFLFDEDDCPVRFVLHDTSTKMVFRIVRSGVLSSNEEQWIGFIAECLIKMMGQKPGLSRERILEQLGREYGGDIAEEVAKVERNQRMRALAVSNGRAGNTMLEVLSENMLLLGAVIRSTGQRSV</sequence>
<evidence type="ECO:0000256" key="3">
    <source>
        <dbReference type="ARBA" id="ARBA00022833"/>
    </source>
</evidence>
<reference evidence="7" key="2">
    <citation type="submission" date="2015-01" db="EMBL/GenBank/DDBJ databases">
        <title>Evolutionary Origins and Diversification of the Mycorrhizal Mutualists.</title>
        <authorList>
            <consortium name="DOE Joint Genome Institute"/>
            <consortium name="Mycorrhizal Genomics Consortium"/>
            <person name="Kohler A."/>
            <person name="Kuo A."/>
            <person name="Nagy L.G."/>
            <person name="Floudas D."/>
            <person name="Copeland A."/>
            <person name="Barry K.W."/>
            <person name="Cichocki N."/>
            <person name="Veneault-Fourrey C."/>
            <person name="LaButti K."/>
            <person name="Lindquist E.A."/>
            <person name="Lipzen A."/>
            <person name="Lundell T."/>
            <person name="Morin E."/>
            <person name="Murat C."/>
            <person name="Riley R."/>
            <person name="Ohm R."/>
            <person name="Sun H."/>
            <person name="Tunlid A."/>
            <person name="Henrissat B."/>
            <person name="Grigoriev I.V."/>
            <person name="Hibbett D.S."/>
            <person name="Martin F."/>
        </authorList>
    </citation>
    <scope>NUCLEOTIDE SEQUENCE [LARGE SCALE GENOMIC DNA]</scope>
    <source>
        <strain evidence="7">F 1598</strain>
    </source>
</reference>
<proteinExistence type="predicted"/>
<feature type="domain" description="MYND-type" evidence="5">
    <location>
        <begin position="261"/>
        <end position="310"/>
    </location>
</feature>
<keyword evidence="2 4" id="KW-0863">Zinc-finger</keyword>
<evidence type="ECO:0000259" key="5">
    <source>
        <dbReference type="PROSITE" id="PS50865"/>
    </source>
</evidence>